<proteinExistence type="predicted"/>
<dbReference type="EMBL" id="JAVRAD010000017">
    <property type="protein sequence ID" value="MDX8332418.1"/>
    <property type="molecule type" value="Genomic_DNA"/>
</dbReference>
<protein>
    <submittedName>
        <fullName evidence="2">Uncharacterized protein</fullName>
    </submittedName>
</protein>
<dbReference type="AlphaFoldDB" id="A0AAW9FH58"/>
<evidence type="ECO:0000313" key="2">
    <source>
        <dbReference type="EMBL" id="MDX8305210.1"/>
    </source>
</evidence>
<evidence type="ECO:0000313" key="3">
    <source>
        <dbReference type="EMBL" id="MDX8332418.1"/>
    </source>
</evidence>
<dbReference type="EMBL" id="JAVRAF010000014">
    <property type="protein sequence ID" value="MDX8305210.1"/>
    <property type="molecule type" value="Genomic_DNA"/>
</dbReference>
<evidence type="ECO:0000313" key="4">
    <source>
        <dbReference type="Proteomes" id="UP001277561"/>
    </source>
</evidence>
<sequence>MGFFQDFVQNLQRTPTENHAAIEKMHPGYLARLEAQRKRDAALANFASGNRNTGFGGSMSDTSNPAVMAHQMAMRGALDPNVAFSLGVPGAPTGTGKMRGPGSYYEG</sequence>
<reference evidence="2 4" key="1">
    <citation type="journal article" date="2023" name="Phytobiomes J">
        <title>Deciphering the key players within the bacterial microbiota associated with aerial crown gall tumors on rhododendron: Insights into the gallobiome.</title>
        <authorList>
            <person name="Kuzmanovic N."/>
            <person name="Nesme J."/>
            <person name="Wolf J."/>
            <person name="Neumann-Schaal M."/>
            <person name="Petersen J."/>
            <person name="Fernandez-Gnecco G."/>
            <person name="Sproeer C."/>
            <person name="Bunk B."/>
            <person name="Overmann J."/>
            <person name="Sorensen S.J."/>
            <person name="Idczak E."/>
            <person name="Smalla K."/>
        </authorList>
    </citation>
    <scope>NUCLEOTIDE SEQUENCE</scope>
    <source>
        <strain evidence="2">Rho-11.1</strain>
        <strain evidence="3">Rho-14.1</strain>
        <strain evidence="4">rho-14.1</strain>
    </source>
</reference>
<organism evidence="2">
    <name type="scientific">Agrobacterium rosae</name>
    <dbReference type="NCBI Taxonomy" id="1972867"/>
    <lineage>
        <taxon>Bacteria</taxon>
        <taxon>Pseudomonadati</taxon>
        <taxon>Pseudomonadota</taxon>
        <taxon>Alphaproteobacteria</taxon>
        <taxon>Hyphomicrobiales</taxon>
        <taxon>Rhizobiaceae</taxon>
        <taxon>Rhizobium/Agrobacterium group</taxon>
        <taxon>Agrobacterium</taxon>
    </lineage>
</organism>
<feature type="region of interest" description="Disordered" evidence="1">
    <location>
        <begin position="87"/>
        <end position="107"/>
    </location>
</feature>
<dbReference type="RefSeq" id="WP_234625006.1">
    <property type="nucleotide sequence ID" value="NZ_CP192770.1"/>
</dbReference>
<name>A0AAW9FH58_9HYPH</name>
<gene>
    <name evidence="2" type="ORF">RMR22_23450</name>
    <name evidence="3" type="ORF">RMS29_24730</name>
</gene>
<evidence type="ECO:0000256" key="1">
    <source>
        <dbReference type="SAM" id="MobiDB-lite"/>
    </source>
</evidence>
<keyword evidence="4" id="KW-1185">Reference proteome</keyword>
<accession>A0AAW9FH58</accession>
<comment type="caution">
    <text evidence="2">The sequence shown here is derived from an EMBL/GenBank/DDBJ whole genome shotgun (WGS) entry which is preliminary data.</text>
</comment>
<dbReference type="Proteomes" id="UP001277561">
    <property type="component" value="Unassembled WGS sequence"/>
</dbReference>